<proteinExistence type="predicted"/>
<organism evidence="1 2">
    <name type="scientific">Pseudomonas tremae</name>
    <dbReference type="NCBI Taxonomy" id="200454"/>
    <lineage>
        <taxon>Bacteria</taxon>
        <taxon>Pseudomonadati</taxon>
        <taxon>Pseudomonadota</taxon>
        <taxon>Gammaproteobacteria</taxon>
        <taxon>Pseudomonadales</taxon>
        <taxon>Pseudomonadaceae</taxon>
        <taxon>Pseudomonas</taxon>
    </lineage>
</organism>
<comment type="caution">
    <text evidence="1">The sequence shown here is derived from an EMBL/GenBank/DDBJ whole genome shotgun (WGS) entry which is preliminary data.</text>
</comment>
<dbReference type="AlphaFoldDB" id="A0AA40TVB3"/>
<reference evidence="1 2" key="1">
    <citation type="submission" date="2015-09" db="EMBL/GenBank/DDBJ databases">
        <title>Genome announcement of multiple Pseudomonas syringae strains.</title>
        <authorList>
            <person name="Thakur S."/>
            <person name="Wang P.W."/>
            <person name="Gong Y."/>
            <person name="Weir B.S."/>
            <person name="Guttman D.S."/>
        </authorList>
    </citation>
    <scope>NUCLEOTIDE SEQUENCE [LARGE SCALE GENOMIC DNA]</scope>
    <source>
        <strain evidence="1 2">ICMP9151</strain>
    </source>
</reference>
<name>A0AA40TVB3_9PSED</name>
<dbReference type="Proteomes" id="UP000050523">
    <property type="component" value="Unassembled WGS sequence"/>
</dbReference>
<dbReference type="EMBL" id="LJRO01000165">
    <property type="protein sequence ID" value="KPZ01782.1"/>
    <property type="molecule type" value="Genomic_DNA"/>
</dbReference>
<sequence length="53" mass="6236">MKTQRALDKLFERQYHPTLPQTERFILIQIPGIDKRAGQTQTKDDTETLVDIH</sequence>
<evidence type="ECO:0000313" key="1">
    <source>
        <dbReference type="EMBL" id="KPZ01782.1"/>
    </source>
</evidence>
<protein>
    <submittedName>
        <fullName evidence="1">Uncharacterized protein</fullName>
    </submittedName>
</protein>
<evidence type="ECO:0000313" key="2">
    <source>
        <dbReference type="Proteomes" id="UP000050523"/>
    </source>
</evidence>
<accession>A0AA40TVB3</accession>
<gene>
    <name evidence="1" type="ORF">ALO43_200117</name>
</gene>